<dbReference type="Pfam" id="PF00903">
    <property type="entry name" value="Glyoxalase"/>
    <property type="match status" value="2"/>
</dbReference>
<accession>A0A315ZA68</accession>
<dbReference type="OrthoDB" id="192739at2"/>
<dbReference type="SUPFAM" id="SSF54593">
    <property type="entry name" value="Glyoxalase/Bleomycin resistance protein/Dihydroxybiphenyl dioxygenase"/>
    <property type="match status" value="2"/>
</dbReference>
<keyword evidence="2" id="KW-0223">Dioxygenase</keyword>
<organism evidence="2 3">
    <name type="scientific">Sediminitomix flava</name>
    <dbReference type="NCBI Taxonomy" id="379075"/>
    <lineage>
        <taxon>Bacteria</taxon>
        <taxon>Pseudomonadati</taxon>
        <taxon>Bacteroidota</taxon>
        <taxon>Cytophagia</taxon>
        <taxon>Cytophagales</taxon>
        <taxon>Flammeovirgaceae</taxon>
        <taxon>Sediminitomix</taxon>
    </lineage>
</organism>
<dbReference type="RefSeq" id="WP_109619368.1">
    <property type="nucleotide sequence ID" value="NZ_QGDO01000003.1"/>
</dbReference>
<evidence type="ECO:0000259" key="1">
    <source>
        <dbReference type="PROSITE" id="PS51819"/>
    </source>
</evidence>
<gene>
    <name evidence="2" type="ORF">BC781_103683</name>
</gene>
<name>A0A315ZA68_SEDFL</name>
<evidence type="ECO:0000313" key="2">
    <source>
        <dbReference type="EMBL" id="PWJ42431.1"/>
    </source>
</evidence>
<evidence type="ECO:0000313" key="3">
    <source>
        <dbReference type="Proteomes" id="UP000245535"/>
    </source>
</evidence>
<keyword evidence="2" id="KW-0560">Oxidoreductase</keyword>
<dbReference type="InterPro" id="IPR037523">
    <property type="entry name" value="VOC_core"/>
</dbReference>
<dbReference type="InterPro" id="IPR029068">
    <property type="entry name" value="Glyas_Bleomycin-R_OHBP_Dase"/>
</dbReference>
<dbReference type="EMBL" id="QGDO01000003">
    <property type="protein sequence ID" value="PWJ42431.1"/>
    <property type="molecule type" value="Genomic_DNA"/>
</dbReference>
<dbReference type="Proteomes" id="UP000245535">
    <property type="component" value="Unassembled WGS sequence"/>
</dbReference>
<keyword evidence="3" id="KW-1185">Reference proteome</keyword>
<dbReference type="Gene3D" id="3.10.180.10">
    <property type="entry name" value="2,3-Dihydroxybiphenyl 1,2-Dioxygenase, domain 1"/>
    <property type="match status" value="2"/>
</dbReference>
<feature type="domain" description="VOC" evidence="1">
    <location>
        <begin position="13"/>
        <end position="139"/>
    </location>
</feature>
<dbReference type="InterPro" id="IPR050383">
    <property type="entry name" value="GlyoxalaseI/FosfomycinResist"/>
</dbReference>
<dbReference type="PANTHER" id="PTHR21366">
    <property type="entry name" value="GLYOXALASE FAMILY PROTEIN"/>
    <property type="match status" value="1"/>
</dbReference>
<dbReference type="GO" id="GO:0051213">
    <property type="term" value="F:dioxygenase activity"/>
    <property type="evidence" value="ECO:0007669"/>
    <property type="project" value="UniProtKB-KW"/>
</dbReference>
<comment type="caution">
    <text evidence="2">The sequence shown here is derived from an EMBL/GenBank/DDBJ whole genome shotgun (WGS) entry which is preliminary data.</text>
</comment>
<proteinExistence type="predicted"/>
<dbReference type="PROSITE" id="PS51819">
    <property type="entry name" value="VOC"/>
    <property type="match status" value="2"/>
</dbReference>
<reference evidence="2 3" key="1">
    <citation type="submission" date="2018-03" db="EMBL/GenBank/DDBJ databases">
        <title>Genomic Encyclopedia of Archaeal and Bacterial Type Strains, Phase II (KMG-II): from individual species to whole genera.</title>
        <authorList>
            <person name="Goeker M."/>
        </authorList>
    </citation>
    <scope>NUCLEOTIDE SEQUENCE [LARGE SCALE GENOMIC DNA]</scope>
    <source>
        <strain evidence="2 3">DSM 28229</strain>
    </source>
</reference>
<protein>
    <submittedName>
        <fullName evidence="2">Catechol-2,3-dioxygenase</fullName>
    </submittedName>
</protein>
<dbReference type="InterPro" id="IPR004360">
    <property type="entry name" value="Glyas_Fos-R_dOase_dom"/>
</dbReference>
<dbReference type="AlphaFoldDB" id="A0A315ZA68"/>
<feature type="domain" description="VOC" evidence="1">
    <location>
        <begin position="169"/>
        <end position="305"/>
    </location>
</feature>
<sequence>MSEKNYKPVPVFSINHASMRVSNPKRMVEWLQGIFGFPIVARQGDSVVFRIGDGPQYFSILGEPTDKPGYTHFGFSVEDFGPNDFIQRLKSLGYEQSNYPDAGKFTLRNRGTDKGGAVEGTPELFIGDPDGIILQIQDAKYAGGGGLLGDVTYAIPEEAPTKGLVDTIELNHCTLGVSNGAESLKFYQSIFDLPVDTYQGPTPVLRVGTGNASLVLYELSGPEAKGVKPRIDHTCFAVKDFDVNRIEKDLGEFGMNVLGQAWRATGPLQTYYTQRMPDRGGDANGDTKELYLTDFDNNVIQLQDIRYAGGCGALGDVRGTGVDKPFEPCGCGMH</sequence>